<protein>
    <submittedName>
        <fullName evidence="2">Uncharacterized protein</fullName>
    </submittedName>
</protein>
<dbReference type="Proteomes" id="UP000706124">
    <property type="component" value="Unassembled WGS sequence"/>
</dbReference>
<accession>A0A9P7MD88</accession>
<feature type="compositionally biased region" description="Basic residues" evidence="1">
    <location>
        <begin position="277"/>
        <end position="289"/>
    </location>
</feature>
<feature type="region of interest" description="Disordered" evidence="1">
    <location>
        <begin position="235"/>
        <end position="259"/>
    </location>
</feature>
<dbReference type="EMBL" id="SRPO01000156">
    <property type="protein sequence ID" value="KAG5938365.1"/>
    <property type="molecule type" value="Genomic_DNA"/>
</dbReference>
<organism evidence="2 3">
    <name type="scientific">Claviceps pazoutovae</name>
    <dbReference type="NCBI Taxonomy" id="1649127"/>
    <lineage>
        <taxon>Eukaryota</taxon>
        <taxon>Fungi</taxon>
        <taxon>Dikarya</taxon>
        <taxon>Ascomycota</taxon>
        <taxon>Pezizomycotina</taxon>
        <taxon>Sordariomycetes</taxon>
        <taxon>Hypocreomycetidae</taxon>
        <taxon>Hypocreales</taxon>
        <taxon>Clavicipitaceae</taxon>
        <taxon>Claviceps</taxon>
    </lineage>
</organism>
<dbReference type="OrthoDB" id="10256743at2759"/>
<reference evidence="2 3" key="1">
    <citation type="journal article" date="2020" name="bioRxiv">
        <title>Whole genome comparisons of ergot fungi reveals the divergence and evolution of species within the genus Claviceps are the result of varying mechanisms driving genome evolution and host range expansion.</title>
        <authorList>
            <person name="Wyka S.A."/>
            <person name="Mondo S.J."/>
            <person name="Liu M."/>
            <person name="Dettman J."/>
            <person name="Nalam V."/>
            <person name="Broders K.D."/>
        </authorList>
    </citation>
    <scope>NUCLEOTIDE SEQUENCE [LARGE SCALE GENOMIC DNA]</scope>
    <source>
        <strain evidence="2 3">CCC 1485</strain>
    </source>
</reference>
<comment type="caution">
    <text evidence="2">The sequence shown here is derived from an EMBL/GenBank/DDBJ whole genome shotgun (WGS) entry which is preliminary data.</text>
</comment>
<sequence length="369" mass="41918">MYSAFLLSEGQWNAPQFTHAQMITQNSQHSQQWPSPSKREPHDAMDIDSWTVSALQRLRISPLACGTSTQSAIPMDVDTPCYAGIEREQNGVGVATSSHLIWREAPLQSAQDSQYQRLENDAFSASSTQPAITDRPAGALVAQQQVPGISDWKSCPTHHFRPVPDSLDPFWNHGHSQDVSERASTLKRKGRRAGEIPRHLKEMVKHEPYVLVWVRGLEVRIRQYLWRLQSGYQKRRPPQRKPVSDMDSDDESLAFAGRNGPRRDLHQRIAVQDRVRGSRVARRQMRRQVVRQAPRERTQPGLVFESYGEESAAIKRWLTLAICDYYGLASRAVTLTSTPTCVYVGLRHPEITTGSSLMSEFPRPLWDLC</sequence>
<evidence type="ECO:0000313" key="2">
    <source>
        <dbReference type="EMBL" id="KAG5938365.1"/>
    </source>
</evidence>
<name>A0A9P7MD88_9HYPO</name>
<proteinExistence type="predicted"/>
<keyword evidence="3" id="KW-1185">Reference proteome</keyword>
<feature type="region of interest" description="Disordered" evidence="1">
    <location>
        <begin position="275"/>
        <end position="294"/>
    </location>
</feature>
<gene>
    <name evidence="2" type="ORF">E4U60_001403</name>
</gene>
<dbReference type="AlphaFoldDB" id="A0A9P7MD88"/>
<evidence type="ECO:0000256" key="1">
    <source>
        <dbReference type="SAM" id="MobiDB-lite"/>
    </source>
</evidence>
<evidence type="ECO:0000313" key="3">
    <source>
        <dbReference type="Proteomes" id="UP000706124"/>
    </source>
</evidence>